<keyword evidence="1" id="KW-0812">Transmembrane</keyword>
<organism evidence="2 3">
    <name type="scientific">Litoreibacter meonggei</name>
    <dbReference type="NCBI Taxonomy" id="1049199"/>
    <lineage>
        <taxon>Bacteria</taxon>
        <taxon>Pseudomonadati</taxon>
        <taxon>Pseudomonadota</taxon>
        <taxon>Alphaproteobacteria</taxon>
        <taxon>Rhodobacterales</taxon>
        <taxon>Roseobacteraceae</taxon>
        <taxon>Litoreibacter</taxon>
    </lineage>
</organism>
<protein>
    <submittedName>
        <fullName evidence="2">Uncharacterized protein</fullName>
    </submittedName>
</protein>
<proteinExistence type="predicted"/>
<evidence type="ECO:0000313" key="3">
    <source>
        <dbReference type="Proteomes" id="UP000269157"/>
    </source>
</evidence>
<feature type="transmembrane region" description="Helical" evidence="1">
    <location>
        <begin position="12"/>
        <end position="30"/>
    </location>
</feature>
<dbReference type="OrthoDB" id="7858421at2"/>
<gene>
    <name evidence="2" type="ORF">BCF46_1119</name>
</gene>
<sequence>MSASPRTIVSIIGYTLVALLVVVGGSVAILSKFEPQKSIMYQTVNITARGPSSVSDTSAARSEPIIEIQLADGQTRHLPNLYYALHPELEIACLSISEGSYSGARKLALVPMNMCNPP</sequence>
<keyword evidence="3" id="KW-1185">Reference proteome</keyword>
<comment type="caution">
    <text evidence="2">The sequence shown here is derived from an EMBL/GenBank/DDBJ whole genome shotgun (WGS) entry which is preliminary data.</text>
</comment>
<reference evidence="2 3" key="1">
    <citation type="submission" date="2018-10" db="EMBL/GenBank/DDBJ databases">
        <title>Genomic Encyclopedia of Archaeal and Bacterial Type Strains, Phase II (KMG-II): from individual species to whole genera.</title>
        <authorList>
            <person name="Goeker M."/>
        </authorList>
    </citation>
    <scope>NUCLEOTIDE SEQUENCE [LARGE SCALE GENOMIC DNA]</scope>
    <source>
        <strain evidence="2 3">DSM 29466</strain>
    </source>
</reference>
<evidence type="ECO:0000256" key="1">
    <source>
        <dbReference type="SAM" id="Phobius"/>
    </source>
</evidence>
<name>A0A497WY09_9RHOB</name>
<dbReference type="EMBL" id="RCCE01000002">
    <property type="protein sequence ID" value="RLJ58978.1"/>
    <property type="molecule type" value="Genomic_DNA"/>
</dbReference>
<keyword evidence="1" id="KW-0472">Membrane</keyword>
<keyword evidence="1" id="KW-1133">Transmembrane helix</keyword>
<dbReference type="AlphaFoldDB" id="A0A497WY09"/>
<dbReference type="Proteomes" id="UP000269157">
    <property type="component" value="Unassembled WGS sequence"/>
</dbReference>
<dbReference type="RefSeq" id="WP_121022580.1">
    <property type="nucleotide sequence ID" value="NZ_RCCE01000002.1"/>
</dbReference>
<evidence type="ECO:0000313" key="2">
    <source>
        <dbReference type="EMBL" id="RLJ58978.1"/>
    </source>
</evidence>
<accession>A0A497WY09</accession>